<dbReference type="AlphaFoldDB" id="A0A0P0W671"/>
<accession>A0A0P0W671</accession>
<dbReference type="PaxDb" id="39947-A0A0P0W671"/>
<reference evidence="1 2" key="3">
    <citation type="journal article" date="2013" name="Rice">
        <title>Improvement of the Oryza sativa Nipponbare reference genome using next generation sequence and optical map data.</title>
        <authorList>
            <person name="Kawahara Y."/>
            <person name="de la Bastide M."/>
            <person name="Hamilton J.P."/>
            <person name="Kanamori H."/>
            <person name="McCombie W.R."/>
            <person name="Ouyang S."/>
            <person name="Schwartz D.C."/>
            <person name="Tanaka T."/>
            <person name="Wu J."/>
            <person name="Zhou S."/>
            <person name="Childs K.L."/>
            <person name="Davidson R.M."/>
            <person name="Lin H."/>
            <person name="Quesada-Ocampo L."/>
            <person name="Vaillancourt B."/>
            <person name="Sakai H."/>
            <person name="Lee S.S."/>
            <person name="Kim J."/>
            <person name="Numa H."/>
            <person name="Itoh T."/>
            <person name="Buell C.R."/>
            <person name="Matsumoto T."/>
        </authorList>
    </citation>
    <scope>NUCLEOTIDE SEQUENCE [LARGE SCALE GENOMIC DNA]</scope>
    <source>
        <strain evidence="2">cv. Nipponbare</strain>
    </source>
</reference>
<protein>
    <submittedName>
        <fullName evidence="1">Os04g0110900 protein</fullName>
    </submittedName>
</protein>
<evidence type="ECO:0000313" key="1">
    <source>
        <dbReference type="EMBL" id="BAS87573.1"/>
    </source>
</evidence>
<gene>
    <name evidence="1" type="ordered locus">Os04g0110900</name>
    <name evidence="1" type="ORF">OSNPB_040110900</name>
</gene>
<reference evidence="2" key="1">
    <citation type="journal article" date="2005" name="Nature">
        <title>The map-based sequence of the rice genome.</title>
        <authorList>
            <consortium name="International rice genome sequencing project (IRGSP)"/>
            <person name="Matsumoto T."/>
            <person name="Wu J."/>
            <person name="Kanamori H."/>
            <person name="Katayose Y."/>
            <person name="Fujisawa M."/>
            <person name="Namiki N."/>
            <person name="Mizuno H."/>
            <person name="Yamamoto K."/>
            <person name="Antonio B.A."/>
            <person name="Baba T."/>
            <person name="Sakata K."/>
            <person name="Nagamura Y."/>
            <person name="Aoki H."/>
            <person name="Arikawa K."/>
            <person name="Arita K."/>
            <person name="Bito T."/>
            <person name="Chiden Y."/>
            <person name="Fujitsuka N."/>
            <person name="Fukunaka R."/>
            <person name="Hamada M."/>
            <person name="Harada C."/>
            <person name="Hayashi A."/>
            <person name="Hijishita S."/>
            <person name="Honda M."/>
            <person name="Hosokawa S."/>
            <person name="Ichikawa Y."/>
            <person name="Idonuma A."/>
            <person name="Iijima M."/>
            <person name="Ikeda M."/>
            <person name="Ikeno M."/>
            <person name="Ito K."/>
            <person name="Ito S."/>
            <person name="Ito T."/>
            <person name="Ito Y."/>
            <person name="Ito Y."/>
            <person name="Iwabuchi A."/>
            <person name="Kamiya K."/>
            <person name="Karasawa W."/>
            <person name="Kurita K."/>
            <person name="Katagiri S."/>
            <person name="Kikuta A."/>
            <person name="Kobayashi H."/>
            <person name="Kobayashi N."/>
            <person name="Machita K."/>
            <person name="Maehara T."/>
            <person name="Masukawa M."/>
            <person name="Mizubayashi T."/>
            <person name="Mukai Y."/>
            <person name="Nagasaki H."/>
            <person name="Nagata Y."/>
            <person name="Naito S."/>
            <person name="Nakashima M."/>
            <person name="Nakama Y."/>
            <person name="Nakamichi Y."/>
            <person name="Nakamura M."/>
            <person name="Meguro A."/>
            <person name="Negishi M."/>
            <person name="Ohta I."/>
            <person name="Ohta T."/>
            <person name="Okamoto M."/>
            <person name="Ono N."/>
            <person name="Saji S."/>
            <person name="Sakaguchi M."/>
            <person name="Sakai K."/>
            <person name="Shibata M."/>
            <person name="Shimokawa T."/>
            <person name="Song J."/>
            <person name="Takazaki Y."/>
            <person name="Terasawa K."/>
            <person name="Tsugane M."/>
            <person name="Tsuji K."/>
            <person name="Ueda S."/>
            <person name="Waki K."/>
            <person name="Yamagata H."/>
            <person name="Yamamoto M."/>
            <person name="Yamamoto S."/>
            <person name="Yamane H."/>
            <person name="Yoshiki S."/>
            <person name="Yoshihara R."/>
            <person name="Yukawa K."/>
            <person name="Zhong H."/>
            <person name="Yano M."/>
            <person name="Yuan Q."/>
            <person name="Ouyang S."/>
            <person name="Liu J."/>
            <person name="Jones K.M."/>
            <person name="Gansberger K."/>
            <person name="Moffat K."/>
            <person name="Hill J."/>
            <person name="Bera J."/>
            <person name="Fadrosh D."/>
            <person name="Jin S."/>
            <person name="Johri S."/>
            <person name="Kim M."/>
            <person name="Overton L."/>
            <person name="Reardon M."/>
            <person name="Tsitrin T."/>
            <person name="Vuong H."/>
            <person name="Weaver B."/>
            <person name="Ciecko A."/>
            <person name="Tallon L."/>
            <person name="Jackson J."/>
            <person name="Pai G."/>
            <person name="Aken S.V."/>
            <person name="Utterback T."/>
            <person name="Reidmuller S."/>
            <person name="Feldblyum T."/>
            <person name="Hsiao J."/>
            <person name="Zismann V."/>
            <person name="Iobst S."/>
            <person name="de Vazeille A.R."/>
            <person name="Buell C.R."/>
            <person name="Ying K."/>
            <person name="Li Y."/>
            <person name="Lu T."/>
            <person name="Huang Y."/>
            <person name="Zhao Q."/>
            <person name="Feng Q."/>
            <person name="Zhang L."/>
            <person name="Zhu J."/>
            <person name="Weng Q."/>
            <person name="Mu J."/>
            <person name="Lu Y."/>
            <person name="Fan D."/>
            <person name="Liu Y."/>
            <person name="Guan J."/>
            <person name="Zhang Y."/>
            <person name="Yu S."/>
            <person name="Liu X."/>
            <person name="Zhang Y."/>
            <person name="Hong G."/>
            <person name="Han B."/>
            <person name="Choisne N."/>
            <person name="Demange N."/>
            <person name="Orjeda G."/>
            <person name="Samain S."/>
            <person name="Cattolico L."/>
            <person name="Pelletier E."/>
            <person name="Couloux A."/>
            <person name="Segurens B."/>
            <person name="Wincker P."/>
            <person name="D'Hont A."/>
            <person name="Scarpelli C."/>
            <person name="Weissenbach J."/>
            <person name="Salanoubat M."/>
            <person name="Quetier F."/>
            <person name="Yu Y."/>
            <person name="Kim H.R."/>
            <person name="Rambo T."/>
            <person name="Currie J."/>
            <person name="Collura K."/>
            <person name="Luo M."/>
            <person name="Yang T."/>
            <person name="Ammiraju J.S.S."/>
            <person name="Engler F."/>
            <person name="Soderlund C."/>
            <person name="Wing R.A."/>
            <person name="Palmer L.E."/>
            <person name="de la Bastide M."/>
            <person name="Spiegel L."/>
            <person name="Nascimento L."/>
            <person name="Zutavern T."/>
            <person name="O'Shaughnessy A."/>
            <person name="Dike S."/>
            <person name="Dedhia N."/>
            <person name="Preston R."/>
            <person name="Balija V."/>
            <person name="McCombie W.R."/>
            <person name="Chow T."/>
            <person name="Chen H."/>
            <person name="Chung M."/>
            <person name="Chen C."/>
            <person name="Shaw J."/>
            <person name="Wu H."/>
            <person name="Hsiao K."/>
            <person name="Chao Y."/>
            <person name="Chu M."/>
            <person name="Cheng C."/>
            <person name="Hour A."/>
            <person name="Lee P."/>
            <person name="Lin S."/>
            <person name="Lin Y."/>
            <person name="Liou J."/>
            <person name="Liu S."/>
            <person name="Hsing Y."/>
            <person name="Raghuvanshi S."/>
            <person name="Mohanty A."/>
            <person name="Bharti A.K."/>
            <person name="Gaur A."/>
            <person name="Gupta V."/>
            <person name="Kumar D."/>
            <person name="Ravi V."/>
            <person name="Vij S."/>
            <person name="Kapur A."/>
            <person name="Khurana P."/>
            <person name="Khurana P."/>
            <person name="Khurana J.P."/>
            <person name="Tyagi A.K."/>
            <person name="Gaikwad K."/>
            <person name="Singh A."/>
            <person name="Dalal V."/>
            <person name="Srivastava S."/>
            <person name="Dixit A."/>
            <person name="Pal A.K."/>
            <person name="Ghazi I.A."/>
            <person name="Yadav M."/>
            <person name="Pandit A."/>
            <person name="Bhargava A."/>
            <person name="Sureshbabu K."/>
            <person name="Batra K."/>
            <person name="Sharma T.R."/>
            <person name="Mohapatra T."/>
            <person name="Singh N.K."/>
            <person name="Messing J."/>
            <person name="Nelson A.B."/>
            <person name="Fuks G."/>
            <person name="Kavchok S."/>
            <person name="Keizer G."/>
            <person name="Linton E."/>
            <person name="Llaca V."/>
            <person name="Song R."/>
            <person name="Tanyolac B."/>
            <person name="Young S."/>
            <person name="Ho-Il K."/>
            <person name="Hahn J.H."/>
            <person name="Sangsakoo G."/>
            <person name="Vanavichit A."/>
            <person name="de Mattos Luiz.A.T."/>
            <person name="Zimmer P.D."/>
            <person name="Malone G."/>
            <person name="Dellagostin O."/>
            <person name="de Oliveira A.C."/>
            <person name="Bevan M."/>
            <person name="Bancroft I."/>
            <person name="Minx P."/>
            <person name="Cordum H."/>
            <person name="Wilson R."/>
            <person name="Cheng Z."/>
            <person name="Jin W."/>
            <person name="Jiang J."/>
            <person name="Leong S.A."/>
            <person name="Iwama H."/>
            <person name="Gojobori T."/>
            <person name="Itoh T."/>
            <person name="Niimura Y."/>
            <person name="Fujii Y."/>
            <person name="Habara T."/>
            <person name="Sakai H."/>
            <person name="Sato Y."/>
            <person name="Wilson G."/>
            <person name="Kumar K."/>
            <person name="McCouch S."/>
            <person name="Juretic N."/>
            <person name="Hoen D."/>
            <person name="Wright S."/>
            <person name="Bruskiewich R."/>
            <person name="Bureau T."/>
            <person name="Miyao A."/>
            <person name="Hirochika H."/>
            <person name="Nishikawa T."/>
            <person name="Kadowaki K."/>
            <person name="Sugiura M."/>
            <person name="Burr B."/>
            <person name="Sasaki T."/>
        </authorList>
    </citation>
    <scope>NUCLEOTIDE SEQUENCE [LARGE SCALE GENOMIC DNA]</scope>
    <source>
        <strain evidence="2">cv. Nipponbare</strain>
    </source>
</reference>
<keyword evidence="2" id="KW-1185">Reference proteome</keyword>
<evidence type="ECO:0000313" key="2">
    <source>
        <dbReference type="Proteomes" id="UP000059680"/>
    </source>
</evidence>
<name>A0A0P0W671_ORYSJ</name>
<dbReference type="Proteomes" id="UP000059680">
    <property type="component" value="Chromosome 4"/>
</dbReference>
<dbReference type="EMBL" id="AP014960">
    <property type="protein sequence ID" value="BAS87573.1"/>
    <property type="molecule type" value="Genomic_DNA"/>
</dbReference>
<reference evidence="1 2" key="2">
    <citation type="journal article" date="2013" name="Plant Cell Physiol.">
        <title>Rice Annotation Project Database (RAP-DB): an integrative and interactive database for rice genomics.</title>
        <authorList>
            <person name="Sakai H."/>
            <person name="Lee S.S."/>
            <person name="Tanaka T."/>
            <person name="Numa H."/>
            <person name="Kim J."/>
            <person name="Kawahara Y."/>
            <person name="Wakimoto H."/>
            <person name="Yang C.C."/>
            <person name="Iwamoto M."/>
            <person name="Abe T."/>
            <person name="Yamada Y."/>
            <person name="Muto A."/>
            <person name="Inokuchi H."/>
            <person name="Ikemura T."/>
            <person name="Matsumoto T."/>
            <person name="Sasaki T."/>
            <person name="Itoh T."/>
        </authorList>
    </citation>
    <scope>NUCLEOTIDE SEQUENCE [LARGE SCALE GENOMIC DNA]</scope>
    <source>
        <strain evidence="2">cv. Nipponbare</strain>
    </source>
</reference>
<proteinExistence type="predicted"/>
<sequence length="114" mass="12646">MLGSPNSPAIYPNSQEMWHKLCGQQLLATLATTDDQIGQPVTPQPPNSPCVILHRHKRSHSIDPPKVIDYGDTTVDETILWCKLNEQELAEVGPGRMDKVLDSYGLARAMKSPR</sequence>
<dbReference type="InParanoid" id="A0A0P0W671"/>
<organism evidence="1 2">
    <name type="scientific">Oryza sativa subsp. japonica</name>
    <name type="common">Rice</name>
    <dbReference type="NCBI Taxonomy" id="39947"/>
    <lineage>
        <taxon>Eukaryota</taxon>
        <taxon>Viridiplantae</taxon>
        <taxon>Streptophyta</taxon>
        <taxon>Embryophyta</taxon>
        <taxon>Tracheophyta</taxon>
        <taxon>Spermatophyta</taxon>
        <taxon>Magnoliopsida</taxon>
        <taxon>Liliopsida</taxon>
        <taxon>Poales</taxon>
        <taxon>Poaceae</taxon>
        <taxon>BOP clade</taxon>
        <taxon>Oryzoideae</taxon>
        <taxon>Oryzeae</taxon>
        <taxon>Oryzinae</taxon>
        <taxon>Oryza</taxon>
        <taxon>Oryza sativa</taxon>
    </lineage>
</organism>